<accession>A0A9D3WU03</accession>
<gene>
    <name evidence="1" type="ORF">KIL84_003547</name>
</gene>
<proteinExistence type="predicted"/>
<reference evidence="1" key="1">
    <citation type="submission" date="2021-09" db="EMBL/GenBank/DDBJ databases">
        <title>The genome of Mauremys mutica provides insights into the evolution of semi-aquatic lifestyle.</title>
        <authorList>
            <person name="Gong S."/>
            <person name="Gao Y."/>
        </authorList>
    </citation>
    <scope>NUCLEOTIDE SEQUENCE</scope>
    <source>
        <strain evidence="1">MM-2020</strain>
        <tissue evidence="1">Muscle</tissue>
    </source>
</reference>
<comment type="caution">
    <text evidence="1">The sequence shown here is derived from an EMBL/GenBank/DDBJ whole genome shotgun (WGS) entry which is preliminary data.</text>
</comment>
<organism evidence="1 2">
    <name type="scientific">Mauremys mutica</name>
    <name type="common">yellowpond turtle</name>
    <dbReference type="NCBI Taxonomy" id="74926"/>
    <lineage>
        <taxon>Eukaryota</taxon>
        <taxon>Metazoa</taxon>
        <taxon>Chordata</taxon>
        <taxon>Craniata</taxon>
        <taxon>Vertebrata</taxon>
        <taxon>Euteleostomi</taxon>
        <taxon>Archelosauria</taxon>
        <taxon>Testudinata</taxon>
        <taxon>Testudines</taxon>
        <taxon>Cryptodira</taxon>
        <taxon>Durocryptodira</taxon>
        <taxon>Testudinoidea</taxon>
        <taxon>Geoemydidae</taxon>
        <taxon>Geoemydinae</taxon>
        <taxon>Mauremys</taxon>
    </lineage>
</organism>
<dbReference type="EMBL" id="JAHDVG010000486">
    <property type="protein sequence ID" value="KAH1168064.1"/>
    <property type="molecule type" value="Genomic_DNA"/>
</dbReference>
<evidence type="ECO:0000313" key="2">
    <source>
        <dbReference type="Proteomes" id="UP000827986"/>
    </source>
</evidence>
<protein>
    <submittedName>
        <fullName evidence="1">Uncharacterized protein</fullName>
    </submittedName>
</protein>
<name>A0A9D3WU03_9SAUR</name>
<dbReference type="Proteomes" id="UP000827986">
    <property type="component" value="Unassembled WGS sequence"/>
</dbReference>
<sequence length="114" mass="12219">MRPHSHQPLARQSWVKASEVPRLLDPGAELGKAGLGWRNDAEMLLPPPQLCCVSSRAGSSLPMQAKVSTALLMSSCGHRALGVSQEVVPVLCRDQNCPALQPSRAACPLTELVR</sequence>
<dbReference type="AlphaFoldDB" id="A0A9D3WU03"/>
<evidence type="ECO:0000313" key="1">
    <source>
        <dbReference type="EMBL" id="KAH1168064.1"/>
    </source>
</evidence>
<keyword evidence="2" id="KW-1185">Reference proteome</keyword>